<reference evidence="3" key="1">
    <citation type="journal article" date="2014" name="Genome Announc.">
        <title>Draft genome sequence of Weissella oryzae SG25T, isolated from fermented rice grains.</title>
        <authorList>
            <person name="Tanizawa Y."/>
            <person name="Fujisawa T."/>
            <person name="Mochizuki T."/>
            <person name="Kaminuma E."/>
            <person name="Suzuki Y."/>
            <person name="Nakamura Y."/>
            <person name="Tohno M."/>
        </authorList>
    </citation>
    <scope>NUCLEOTIDE SEQUENCE [LARGE SCALE GENOMIC DNA]</scope>
    <source>
        <strain evidence="3">DSM 25784 / JCM 18191 / LMG 30913 / SG25</strain>
    </source>
</reference>
<evidence type="ECO:0000313" key="3">
    <source>
        <dbReference type="Proteomes" id="UP000030643"/>
    </source>
</evidence>
<evidence type="ECO:0000256" key="1">
    <source>
        <dbReference type="SAM" id="MobiDB-lite"/>
    </source>
</evidence>
<dbReference type="OrthoDB" id="2145883at2"/>
<dbReference type="InterPro" id="IPR013783">
    <property type="entry name" value="Ig-like_fold"/>
</dbReference>
<proteinExistence type="predicted"/>
<gene>
    <name evidence="2" type="ORF">WOSG25_031280</name>
</gene>
<dbReference type="AlphaFoldDB" id="A0A069CZK6"/>
<organism evidence="2 3">
    <name type="scientific">Weissella oryzae (strain DSM 25784 / JCM 18191 / LMG 30913 / SG25)</name>
    <dbReference type="NCBI Taxonomy" id="1329250"/>
    <lineage>
        <taxon>Bacteria</taxon>
        <taxon>Bacillati</taxon>
        <taxon>Bacillota</taxon>
        <taxon>Bacilli</taxon>
        <taxon>Lactobacillales</taxon>
        <taxon>Lactobacillaceae</taxon>
        <taxon>Weissella</taxon>
    </lineage>
</organism>
<dbReference type="STRING" id="1329250.WOSG25_031280"/>
<accession>A0A069CZK6</accession>
<dbReference type="RefSeq" id="WP_052348520.1">
    <property type="nucleotide sequence ID" value="NZ_DF820486.1"/>
</dbReference>
<dbReference type="Gene3D" id="2.60.40.10">
    <property type="entry name" value="Immunoglobulins"/>
    <property type="match status" value="1"/>
</dbReference>
<protein>
    <submittedName>
        <fullName evidence="2">Uncharacterized protein</fullName>
    </submittedName>
</protein>
<feature type="region of interest" description="Disordered" evidence="1">
    <location>
        <begin position="228"/>
        <end position="252"/>
    </location>
</feature>
<feature type="compositionally biased region" description="Basic and acidic residues" evidence="1">
    <location>
        <begin position="228"/>
        <end position="243"/>
    </location>
</feature>
<keyword evidence="3" id="KW-1185">Reference proteome</keyword>
<name>A0A069CZK6_WEIOS</name>
<evidence type="ECO:0000313" key="2">
    <source>
        <dbReference type="EMBL" id="GAK30531.1"/>
    </source>
</evidence>
<sequence length="264" mass="28811">MSNENIALVASALTNSRGTTILGHVSPYHAIVRVTLPNDQKINVNVDGTGDFLVPVPAHITQGMVKVTAVLPENSDSLSIVETEIKAPTPVVTGVLATRGGRRFLEGSVNQAKLEIVLWIAEKKEPIYIVPDQNNEFEIEVPDNVTANMLHVIATNPITGEQGVGDITVGVTTETTTVPILTDEIIAAYVSQASQPSLVGQDTQPVAVEPVVDEEEMAAARVIARQARRDNHNMQEEKMERSRKQNHKKRSPLSRFFHALFGRK</sequence>
<dbReference type="EMBL" id="DF820486">
    <property type="protein sequence ID" value="GAK30531.1"/>
    <property type="molecule type" value="Genomic_DNA"/>
</dbReference>
<dbReference type="Proteomes" id="UP000030643">
    <property type="component" value="Unassembled WGS sequence"/>
</dbReference>